<dbReference type="OrthoDB" id="9769739at2"/>
<dbReference type="AlphaFoldDB" id="A0A5C8NJY9"/>
<feature type="transmembrane region" description="Helical" evidence="5">
    <location>
        <begin position="85"/>
        <end position="102"/>
    </location>
</feature>
<dbReference type="InterPro" id="IPR011547">
    <property type="entry name" value="SLC26A/SulP_dom"/>
</dbReference>
<keyword evidence="3 5" id="KW-1133">Transmembrane helix</keyword>
<feature type="transmembrane region" description="Helical" evidence="5">
    <location>
        <begin position="255"/>
        <end position="276"/>
    </location>
</feature>
<reference evidence="7 8" key="1">
    <citation type="submission" date="2019-06" db="EMBL/GenBank/DDBJ databases">
        <title>Aeromicrobium sp. nov., isolated from a maize field.</title>
        <authorList>
            <person name="Lin S.-Y."/>
            <person name="Tsai C.-F."/>
            <person name="Young C.-C."/>
        </authorList>
    </citation>
    <scope>NUCLEOTIDE SEQUENCE [LARGE SCALE GENOMIC DNA]</scope>
    <source>
        <strain evidence="7 8">CC-CFT486</strain>
    </source>
</reference>
<dbReference type="SUPFAM" id="SSF52091">
    <property type="entry name" value="SpoIIaa-like"/>
    <property type="match status" value="1"/>
</dbReference>
<dbReference type="Proteomes" id="UP000321571">
    <property type="component" value="Unassembled WGS sequence"/>
</dbReference>
<organism evidence="7 8">
    <name type="scientific">Aeromicrobium terrae</name>
    <dbReference type="NCBI Taxonomy" id="2498846"/>
    <lineage>
        <taxon>Bacteria</taxon>
        <taxon>Bacillati</taxon>
        <taxon>Actinomycetota</taxon>
        <taxon>Actinomycetes</taxon>
        <taxon>Propionibacteriales</taxon>
        <taxon>Nocardioidaceae</taxon>
        <taxon>Aeromicrobium</taxon>
    </lineage>
</organism>
<dbReference type="EMBL" id="VDUX01000003">
    <property type="protein sequence ID" value="TXL61416.1"/>
    <property type="molecule type" value="Genomic_DNA"/>
</dbReference>
<feature type="transmembrane region" description="Helical" evidence="5">
    <location>
        <begin position="185"/>
        <end position="204"/>
    </location>
</feature>
<feature type="transmembrane region" description="Helical" evidence="5">
    <location>
        <begin position="32"/>
        <end position="53"/>
    </location>
</feature>
<evidence type="ECO:0000256" key="5">
    <source>
        <dbReference type="SAM" id="Phobius"/>
    </source>
</evidence>
<evidence type="ECO:0000256" key="3">
    <source>
        <dbReference type="ARBA" id="ARBA00022989"/>
    </source>
</evidence>
<evidence type="ECO:0000256" key="1">
    <source>
        <dbReference type="ARBA" id="ARBA00004141"/>
    </source>
</evidence>
<feature type="transmembrane region" description="Helical" evidence="5">
    <location>
        <begin position="133"/>
        <end position="152"/>
    </location>
</feature>
<feature type="transmembrane region" description="Helical" evidence="5">
    <location>
        <begin position="59"/>
        <end position="78"/>
    </location>
</feature>
<keyword evidence="2 5" id="KW-0812">Transmembrane</keyword>
<comment type="caution">
    <text evidence="7">The sequence shown here is derived from an EMBL/GenBank/DDBJ whole genome shotgun (WGS) entry which is preliminary data.</text>
</comment>
<dbReference type="GO" id="GO:0016020">
    <property type="term" value="C:membrane"/>
    <property type="evidence" value="ECO:0007669"/>
    <property type="project" value="UniProtKB-SubCell"/>
</dbReference>
<feature type="transmembrane region" description="Helical" evidence="5">
    <location>
        <begin position="385"/>
        <end position="416"/>
    </location>
</feature>
<feature type="transmembrane region" description="Helical" evidence="5">
    <location>
        <begin position="108"/>
        <end position="126"/>
    </location>
</feature>
<feature type="transmembrane region" description="Helical" evidence="5">
    <location>
        <begin position="329"/>
        <end position="349"/>
    </location>
</feature>
<comment type="subcellular location">
    <subcellularLocation>
        <location evidence="1">Membrane</location>
        <topology evidence="1">Multi-pass membrane protein</topology>
    </subcellularLocation>
</comment>
<dbReference type="RefSeq" id="WP_147685671.1">
    <property type="nucleotide sequence ID" value="NZ_VDUX01000003.1"/>
</dbReference>
<dbReference type="GO" id="GO:0055085">
    <property type="term" value="P:transmembrane transport"/>
    <property type="evidence" value="ECO:0007669"/>
    <property type="project" value="InterPro"/>
</dbReference>
<evidence type="ECO:0000259" key="6">
    <source>
        <dbReference type="PROSITE" id="PS50801"/>
    </source>
</evidence>
<feature type="domain" description="STAS" evidence="6">
    <location>
        <begin position="437"/>
        <end position="548"/>
    </location>
</feature>
<keyword evidence="4 5" id="KW-0472">Membrane</keyword>
<evidence type="ECO:0000313" key="8">
    <source>
        <dbReference type="Proteomes" id="UP000321571"/>
    </source>
</evidence>
<dbReference type="Pfam" id="PF01740">
    <property type="entry name" value="STAS"/>
    <property type="match status" value="1"/>
</dbReference>
<evidence type="ECO:0000256" key="4">
    <source>
        <dbReference type="ARBA" id="ARBA00023136"/>
    </source>
</evidence>
<dbReference type="PANTHER" id="PTHR11814">
    <property type="entry name" value="SULFATE TRANSPORTER"/>
    <property type="match status" value="1"/>
</dbReference>
<protein>
    <submittedName>
        <fullName evidence="7">SulP family inorganic anion transporter</fullName>
    </submittedName>
</protein>
<dbReference type="InterPro" id="IPR002645">
    <property type="entry name" value="STAS_dom"/>
</dbReference>
<feature type="transmembrane region" description="Helical" evidence="5">
    <location>
        <begin position="211"/>
        <end position="235"/>
    </location>
</feature>
<dbReference type="Gene3D" id="3.30.750.24">
    <property type="entry name" value="STAS domain"/>
    <property type="match status" value="1"/>
</dbReference>
<keyword evidence="8" id="KW-1185">Reference proteome</keyword>
<accession>A0A5C8NJY9</accession>
<gene>
    <name evidence="7" type="ORF">FHP06_08285</name>
</gene>
<evidence type="ECO:0000256" key="2">
    <source>
        <dbReference type="ARBA" id="ARBA00022692"/>
    </source>
</evidence>
<dbReference type="InterPro" id="IPR036513">
    <property type="entry name" value="STAS_dom_sf"/>
</dbReference>
<dbReference type="InterPro" id="IPR001902">
    <property type="entry name" value="SLC26A/SulP_fam"/>
</dbReference>
<name>A0A5C8NJY9_9ACTN</name>
<dbReference type="Pfam" id="PF00916">
    <property type="entry name" value="Sulfate_transp"/>
    <property type="match status" value="1"/>
</dbReference>
<evidence type="ECO:0000313" key="7">
    <source>
        <dbReference type="EMBL" id="TXL61416.1"/>
    </source>
</evidence>
<dbReference type="PROSITE" id="PS50801">
    <property type="entry name" value="STAS"/>
    <property type="match status" value="1"/>
</dbReference>
<feature type="transmembrane region" description="Helical" evidence="5">
    <location>
        <begin position="355"/>
        <end position="378"/>
    </location>
</feature>
<sequence>MGWASRGIRAAGLLARADDLLPRKDDWTRGRVGGNLTAGVMVALVALPLALGFGVASGVGAGAGIATAVVAGAVAAVFGGSHVQVSGPTGAMTVVLIPIVAAHGADGVLVVGLMAGLMLLVLSVTGAGRAIRYVPIPVVEGFTVGIAVIIALQQLPAALGVEAHGEKILVLAADAVSAWLSSPEWLTPATTIATVAVILVVGRVRPGMPTALLLVALATLVNALADGGLTTIGHIPTGLPAPHLPDVPWADIDSLVLAAAAVTALGALESLLSATVSDAMTVGERHDPDRELFGQGLANVVSPLFGGIPATAAIARTAVNVRAGATSRLAALTHAVLLLLVVLVAARWVSEVPLASLAGVLIATAVQMVRVSSLTALVRSTRGDAVTLLITAGATIAFDLVVAVIIGFVVAGFFALQQTAGTVRLEETPLDETDHVAEERQLLDEHIICFRLEGPLFFAAAHDFLLELAEVSRVRVVVLRMSHLTTVDATGAHVLADTIGRLERRGITVMLSGVRPMHVRVLRELGVHDRLAHEKHFFATTPEAIEHARVHAARIEHAAEDARGADA</sequence>
<dbReference type="CDD" id="cd07042">
    <property type="entry name" value="STAS_SulP_like_sulfate_transporter"/>
    <property type="match status" value="1"/>
</dbReference>
<proteinExistence type="predicted"/>